<reference evidence="1 2" key="1">
    <citation type="journal article" date="2014" name="Mol. Biol. Evol.">
        <title>Massive expansion of Ubiquitination-related gene families within the Chlamydiae.</title>
        <authorList>
            <person name="Domman D."/>
            <person name="Collingro A."/>
            <person name="Lagkouvardos I."/>
            <person name="Gehre L."/>
            <person name="Weinmaier T."/>
            <person name="Rattei T."/>
            <person name="Subtil A."/>
            <person name="Horn M."/>
        </authorList>
    </citation>
    <scope>NUCLEOTIDE SEQUENCE [LARGE SCALE GENOMIC DNA]</scope>
    <source>
        <strain evidence="1 2">OEW1</strain>
    </source>
</reference>
<dbReference type="EMBL" id="JSAM01000075">
    <property type="protein sequence ID" value="KIA77468.1"/>
    <property type="molecule type" value="Genomic_DNA"/>
</dbReference>
<proteinExistence type="predicted"/>
<accession>A0A0C1EBN4</accession>
<dbReference type="AlphaFoldDB" id="A0A0C1EBN4"/>
<organism evidence="1 2">
    <name type="scientific">Parachlamydia acanthamoebae</name>
    <dbReference type="NCBI Taxonomy" id="83552"/>
    <lineage>
        <taxon>Bacteria</taxon>
        <taxon>Pseudomonadati</taxon>
        <taxon>Chlamydiota</taxon>
        <taxon>Chlamydiia</taxon>
        <taxon>Parachlamydiales</taxon>
        <taxon>Parachlamydiaceae</taxon>
        <taxon>Parachlamydia</taxon>
    </lineage>
</organism>
<name>A0A0C1EBN4_9BACT</name>
<gene>
    <name evidence="1" type="ORF">DB43_GF00100</name>
</gene>
<protein>
    <submittedName>
        <fullName evidence="1">Uncharacterized protein</fullName>
    </submittedName>
</protein>
<sequence length="516" mass="58332">MIMTPLSFNKAISFNSGMSVAFFDAYFSFSGRKYRVIAPCTVNGINGHHVEEIQVKQSIPLNILKVASFITGVVPLIMFVGKLIGRHKHAFFINQPVTPSKPQVKPQKKAAHKVVVLAANPQKIQERTAAIEHFKNNALCIFNNKAGAEKTFDLTLDEQQKIILEKINWDNPRALEGGKVVRGGCNRVFFLDCMPHVVFKPMDDFQKAQEYIDVVERAREVVNKKNLYTIRIPATDVIEVNERCVIIQEKMDLFAGSYAGQKGMHAYCWNDPELREYTKIVYSHLLTFISTTNFGDVKYDNIPFTREGQIALIDLDETSLVGGLLRGAAGKNNGFFNSIPLDMMDYYCEEAKSQLDGKSYQALNAEIPKIKNRLNRKIVKREAYLKYLSSHEIEEATQKINPDLPVIFADACRQQIAKAMVELLNDELEKTDNYALSEGRTIELRANIGDPLTAQVQNVWKSHHGKALLYNKLCNPDDPTPLFETVISEVATALINAGFIHRYKIIPHYHYAKIAC</sequence>
<dbReference type="PATRIC" id="fig|83552.4.peg.1331"/>
<evidence type="ECO:0000313" key="2">
    <source>
        <dbReference type="Proteomes" id="UP000031307"/>
    </source>
</evidence>
<dbReference type="Proteomes" id="UP000031307">
    <property type="component" value="Unassembled WGS sequence"/>
</dbReference>
<comment type="caution">
    <text evidence="1">The sequence shown here is derived from an EMBL/GenBank/DDBJ whole genome shotgun (WGS) entry which is preliminary data.</text>
</comment>
<evidence type="ECO:0000313" key="1">
    <source>
        <dbReference type="EMBL" id="KIA77468.1"/>
    </source>
</evidence>